<reference evidence="5" key="1">
    <citation type="journal article" date="2023" name="Mol. Phylogenet. Evol.">
        <title>Genome-scale phylogeny and comparative genomics of the fungal order Sordariales.</title>
        <authorList>
            <person name="Hensen N."/>
            <person name="Bonometti L."/>
            <person name="Westerberg I."/>
            <person name="Brannstrom I.O."/>
            <person name="Guillou S."/>
            <person name="Cros-Aarteil S."/>
            <person name="Calhoun S."/>
            <person name="Haridas S."/>
            <person name="Kuo A."/>
            <person name="Mondo S."/>
            <person name="Pangilinan J."/>
            <person name="Riley R."/>
            <person name="LaButti K."/>
            <person name="Andreopoulos B."/>
            <person name="Lipzen A."/>
            <person name="Chen C."/>
            <person name="Yan M."/>
            <person name="Daum C."/>
            <person name="Ng V."/>
            <person name="Clum A."/>
            <person name="Steindorff A."/>
            <person name="Ohm R.A."/>
            <person name="Martin F."/>
            <person name="Silar P."/>
            <person name="Natvig D.O."/>
            <person name="Lalanne C."/>
            <person name="Gautier V."/>
            <person name="Ament-Velasquez S.L."/>
            <person name="Kruys A."/>
            <person name="Hutchinson M.I."/>
            <person name="Powell A.J."/>
            <person name="Barry K."/>
            <person name="Miller A.N."/>
            <person name="Grigoriev I.V."/>
            <person name="Debuchy R."/>
            <person name="Gladieux P."/>
            <person name="Hiltunen Thoren M."/>
            <person name="Johannesson H."/>
        </authorList>
    </citation>
    <scope>NUCLEOTIDE SEQUENCE</scope>
    <source>
        <strain evidence="5">CBS 538.74</strain>
    </source>
</reference>
<dbReference type="Gene3D" id="3.40.50.1820">
    <property type="entry name" value="alpha/beta hydrolase"/>
    <property type="match status" value="1"/>
</dbReference>
<feature type="compositionally biased region" description="Low complexity" evidence="3">
    <location>
        <begin position="109"/>
        <end position="120"/>
    </location>
</feature>
<comment type="caution">
    <text evidence="5">The sequence shown here is derived from an EMBL/GenBank/DDBJ whole genome shotgun (WGS) entry which is preliminary data.</text>
</comment>
<dbReference type="Proteomes" id="UP001302745">
    <property type="component" value="Unassembled WGS sequence"/>
</dbReference>
<evidence type="ECO:0000256" key="3">
    <source>
        <dbReference type="SAM" id="MobiDB-lite"/>
    </source>
</evidence>
<organism evidence="5 6">
    <name type="scientific">Chaetomidium leptoderma</name>
    <dbReference type="NCBI Taxonomy" id="669021"/>
    <lineage>
        <taxon>Eukaryota</taxon>
        <taxon>Fungi</taxon>
        <taxon>Dikarya</taxon>
        <taxon>Ascomycota</taxon>
        <taxon>Pezizomycotina</taxon>
        <taxon>Sordariomycetes</taxon>
        <taxon>Sordariomycetidae</taxon>
        <taxon>Sordariales</taxon>
        <taxon>Chaetomiaceae</taxon>
        <taxon>Chaetomidium</taxon>
    </lineage>
</organism>
<evidence type="ECO:0000313" key="6">
    <source>
        <dbReference type="Proteomes" id="UP001302745"/>
    </source>
</evidence>
<feature type="compositionally biased region" description="Acidic residues" evidence="3">
    <location>
        <begin position="121"/>
        <end position="134"/>
    </location>
</feature>
<comment type="similarity">
    <text evidence="1">Belongs to the peptidase S33 family.</text>
</comment>
<dbReference type="InterPro" id="IPR010497">
    <property type="entry name" value="Epoxide_hydro_N"/>
</dbReference>
<protein>
    <submittedName>
        <fullName evidence="5">Epoxide hydrolase N terminus-domain-containing protein</fullName>
    </submittedName>
</protein>
<dbReference type="SUPFAM" id="SSF53474">
    <property type="entry name" value="alpha/beta-Hydrolases"/>
    <property type="match status" value="1"/>
</dbReference>
<name>A0AAN6VP93_9PEZI</name>
<dbReference type="GO" id="GO:0004301">
    <property type="term" value="F:epoxide hydrolase activity"/>
    <property type="evidence" value="ECO:0007669"/>
    <property type="project" value="TreeGrafter"/>
</dbReference>
<dbReference type="GO" id="GO:0097176">
    <property type="term" value="P:epoxide metabolic process"/>
    <property type="evidence" value="ECO:0007669"/>
    <property type="project" value="TreeGrafter"/>
</dbReference>
<evidence type="ECO:0000256" key="2">
    <source>
        <dbReference type="ARBA" id="ARBA00022801"/>
    </source>
</evidence>
<evidence type="ECO:0000313" key="5">
    <source>
        <dbReference type="EMBL" id="KAK4155024.1"/>
    </source>
</evidence>
<dbReference type="Pfam" id="PF06441">
    <property type="entry name" value="EHN"/>
    <property type="match status" value="1"/>
</dbReference>
<dbReference type="PANTHER" id="PTHR21661:SF39">
    <property type="entry name" value="HYDROLASE, PUTATIVE (AFU_ORTHOLOGUE AFUA_3G08960)-RELATED"/>
    <property type="match status" value="1"/>
</dbReference>
<evidence type="ECO:0000259" key="4">
    <source>
        <dbReference type="Pfam" id="PF06441"/>
    </source>
</evidence>
<evidence type="ECO:0000256" key="1">
    <source>
        <dbReference type="ARBA" id="ARBA00010088"/>
    </source>
</evidence>
<feature type="domain" description="Epoxide hydrolase N-terminal" evidence="4">
    <location>
        <begin position="18"/>
        <end position="165"/>
    </location>
</feature>
<reference evidence="5" key="2">
    <citation type="submission" date="2023-05" db="EMBL/GenBank/DDBJ databases">
        <authorList>
            <consortium name="Lawrence Berkeley National Laboratory"/>
            <person name="Steindorff A."/>
            <person name="Hensen N."/>
            <person name="Bonometti L."/>
            <person name="Westerberg I."/>
            <person name="Brannstrom I.O."/>
            <person name="Guillou S."/>
            <person name="Cros-Aarteil S."/>
            <person name="Calhoun S."/>
            <person name="Haridas S."/>
            <person name="Kuo A."/>
            <person name="Mondo S."/>
            <person name="Pangilinan J."/>
            <person name="Riley R."/>
            <person name="Labutti K."/>
            <person name="Andreopoulos B."/>
            <person name="Lipzen A."/>
            <person name="Chen C."/>
            <person name="Yanf M."/>
            <person name="Daum C."/>
            <person name="Ng V."/>
            <person name="Clum A."/>
            <person name="Ohm R."/>
            <person name="Martin F."/>
            <person name="Silar P."/>
            <person name="Natvig D."/>
            <person name="Lalanne C."/>
            <person name="Gautier V."/>
            <person name="Ament-Velasquez S.L."/>
            <person name="Kruys A."/>
            <person name="Hutchinson M.I."/>
            <person name="Powell A.J."/>
            <person name="Barry K."/>
            <person name="Miller A.N."/>
            <person name="Grigoriev I.V."/>
            <person name="Debuchy R."/>
            <person name="Gladieux P."/>
            <person name="Thoren M.H."/>
            <person name="Johannesson H."/>
        </authorList>
    </citation>
    <scope>NUCLEOTIDE SEQUENCE</scope>
    <source>
        <strain evidence="5">CBS 538.74</strain>
    </source>
</reference>
<sequence length="205" mass="22737">MSLSAFGIPPPGILTAPTPFTFNVPQREQDHLTKLVRQAAIGVPSYYNTQTDTANLTTTFGLSRDWLVGAQDAWTSSDSPLGYSWRAEQRRLNRIPNFRINVTATNPFTTTTTTTTSSSSEGEEGEQQQEEEKDEQVFDLHFAALFSRRPDATPVMLLHGWPGSWNSEQWAQDPERPGTAYSADRMSIGRRSICASSAGEVLRGH</sequence>
<gene>
    <name evidence="5" type="ORF">C8A00DRAFT_32203</name>
</gene>
<dbReference type="InterPro" id="IPR029058">
    <property type="entry name" value="AB_hydrolase_fold"/>
</dbReference>
<dbReference type="AlphaFoldDB" id="A0AAN6VP93"/>
<feature type="region of interest" description="Disordered" evidence="3">
    <location>
        <begin position="105"/>
        <end position="135"/>
    </location>
</feature>
<dbReference type="PANTHER" id="PTHR21661">
    <property type="entry name" value="EPOXIDE HYDROLASE 1-RELATED"/>
    <property type="match status" value="1"/>
</dbReference>
<keyword evidence="6" id="KW-1185">Reference proteome</keyword>
<keyword evidence="2 5" id="KW-0378">Hydrolase</keyword>
<dbReference type="EMBL" id="MU856897">
    <property type="protein sequence ID" value="KAK4155024.1"/>
    <property type="molecule type" value="Genomic_DNA"/>
</dbReference>
<accession>A0AAN6VP93</accession>
<proteinExistence type="inferred from homology"/>